<comment type="caution">
    <text evidence="10">The sequence shown here is derived from an EMBL/GenBank/DDBJ whole genome shotgun (WGS) entry which is preliminary data.</text>
</comment>
<feature type="signal peptide" evidence="8">
    <location>
        <begin position="1"/>
        <end position="22"/>
    </location>
</feature>
<organism evidence="10 11">
    <name type="scientific">Trueperella bernardiae</name>
    <dbReference type="NCBI Taxonomy" id="59561"/>
    <lineage>
        <taxon>Bacteria</taxon>
        <taxon>Bacillati</taxon>
        <taxon>Actinomycetota</taxon>
        <taxon>Actinomycetes</taxon>
        <taxon>Actinomycetales</taxon>
        <taxon>Actinomycetaceae</taxon>
        <taxon>Trueperella</taxon>
    </lineage>
</organism>
<dbReference type="EMBL" id="LNIZ01000006">
    <property type="protein sequence ID" value="KTF03740.1"/>
    <property type="molecule type" value="Genomic_DNA"/>
</dbReference>
<dbReference type="InterPro" id="IPR008979">
    <property type="entry name" value="Galactose-bd-like_sf"/>
</dbReference>
<keyword evidence="4 10" id="KW-0378">Hydrolase</keyword>
<evidence type="ECO:0000313" key="11">
    <source>
        <dbReference type="Proteomes" id="UP000054404"/>
    </source>
</evidence>
<keyword evidence="11" id="KW-1185">Reference proteome</keyword>
<evidence type="ECO:0000256" key="7">
    <source>
        <dbReference type="SAM" id="MobiDB-lite"/>
    </source>
</evidence>
<gene>
    <name evidence="10" type="ORF">AQZ59_01339</name>
</gene>
<dbReference type="InterPro" id="IPR017853">
    <property type="entry name" value="GH"/>
</dbReference>
<dbReference type="InterPro" id="IPR015883">
    <property type="entry name" value="Glyco_hydro_20_cat"/>
</dbReference>
<dbReference type="InterPro" id="IPR000421">
    <property type="entry name" value="FA58C"/>
</dbReference>
<evidence type="ECO:0000259" key="9">
    <source>
        <dbReference type="PROSITE" id="PS50022"/>
    </source>
</evidence>
<keyword evidence="5 10" id="KW-0326">Glycosidase</keyword>
<evidence type="ECO:0000256" key="4">
    <source>
        <dbReference type="ARBA" id="ARBA00022801"/>
    </source>
</evidence>
<dbReference type="Pfam" id="PF00728">
    <property type="entry name" value="Glyco_hydro_20"/>
    <property type="match status" value="1"/>
</dbReference>
<dbReference type="GO" id="GO:0030203">
    <property type="term" value="P:glycosaminoglycan metabolic process"/>
    <property type="evidence" value="ECO:0007669"/>
    <property type="project" value="TreeGrafter"/>
</dbReference>
<dbReference type="EC" id="3.2.1.52" evidence="3"/>
<feature type="chain" id="PRO_5006924256" description="beta-N-acetylhexosaminidase" evidence="8">
    <location>
        <begin position="23"/>
        <end position="1115"/>
    </location>
</feature>
<evidence type="ECO:0000256" key="8">
    <source>
        <dbReference type="SAM" id="SignalP"/>
    </source>
</evidence>
<dbReference type="Gene3D" id="3.20.20.80">
    <property type="entry name" value="Glycosidases"/>
    <property type="match status" value="1"/>
</dbReference>
<dbReference type="InterPro" id="IPR025705">
    <property type="entry name" value="Beta_hexosaminidase_sua/sub"/>
</dbReference>
<dbReference type="SUPFAM" id="SSF55545">
    <property type="entry name" value="beta-N-acetylhexosaminidase-like domain"/>
    <property type="match status" value="1"/>
</dbReference>
<evidence type="ECO:0000256" key="3">
    <source>
        <dbReference type="ARBA" id="ARBA00012663"/>
    </source>
</evidence>
<dbReference type="PANTHER" id="PTHR22600">
    <property type="entry name" value="BETA-HEXOSAMINIDASE"/>
    <property type="match status" value="1"/>
</dbReference>
<sequence>MRVLAALAALLLTFGTTSIATAEVDDDQLVNIAQLADTVVTASGYESGSSFTVDRAVDGDDGTDYATREAKWFAQDASRWSANKKEPPVWLAFDFGQPADIQQVNITWGRQFATKYKFEVSADGTTWQDVDGVYEGKFQDKVSSELNVTSRYLRMTTLGHRSEWPVSIWEIEVLGTVGESEQLPALVPLPASYEAADAGTFELTSTSDIVAAADMQAEAEKVAQILRASTGFDLPVVAESVDPAADIMFDTAEGLGEEGYTLKTTAQAATITASTTHGAFNGGRTMLQLLGPWALMTTPMAGPWQVPSVAIEDSPRFAYRGIMLDPARSFYTVDEVKQAIDVMSMYKFSYLHLHLTDDQGWRIEITNDGREDGDTIDYTRLTAVGGQTAMGPTDRNSKPGVTGFYTQNDLRDIVAYAADRHIAIVPEVDMPGHSQGILQAIPQLNTPGSSHDGTVGDDGQPITDPSQYVTAPPQNTSDVGESYLDPNSEYTWQFLRHVVGQVQGIVGGEYFHIGGDETHKMDQANPGAAVEFLREASAMVREFDVTPIGWNEWAPNGNVPQQGDVMQLWNGAKASFAAGLTASGGKAIFSHASNLYFPQKAGPGIWGATWACGGACGLEQFYNYDPEADMGLQPGQLLGIEGAMWNEHVRSIQDFFFPAFPRAMAAAEVGWTPQNLRTGRINNLRTRLADTMPALTVQGADFYAYGINHQPLVRAVAVPDGVVGYGYSPATPADGVSATVTFDGLEPMALTATSMRPYLPANDANNNNRAQAGLWEFALPDDAAAALPAGTHGGVITMVVGGDTDKAVSAQVTLVVAEDPENPGGPVDPEEPENPGGPVDPEEPENPTPPQCEAMAGPVRPARATNLLGEATGDLLADMWSLSDDGAIHFYASRGAGMVHQGVVHCPDVDLAEITAIPDVNGDRRADLLAITADGDAFYYYSTGNGFLSKGAQVGHGWTSMDNVSFAGKLGNSSTNYVIARQKATGDLYRYQISGAGLSNGTKIGHGWSDMTVIVGTGQFTGDANSDVVAIRSDGKMFAYAGTFGGALVSAGQIGGGWEPFVNVTVPGDRDGNGLNDLIGVRDDGKLFFYKNTGTGYWGPATEVGHGWGRMVDLS</sequence>
<evidence type="ECO:0000313" key="10">
    <source>
        <dbReference type="EMBL" id="KTF03740.1"/>
    </source>
</evidence>
<comment type="catalytic activity">
    <reaction evidence="1">
        <text>Hydrolysis of terminal non-reducing N-acetyl-D-hexosamine residues in N-acetyl-beta-D-hexosaminides.</text>
        <dbReference type="EC" id="3.2.1.52"/>
    </reaction>
</comment>
<dbReference type="Proteomes" id="UP000054404">
    <property type="component" value="Unassembled WGS sequence"/>
</dbReference>
<dbReference type="Pfam" id="PF02838">
    <property type="entry name" value="Glyco_hydro_20b"/>
    <property type="match status" value="1"/>
</dbReference>
<dbReference type="InterPro" id="IPR015882">
    <property type="entry name" value="HEX_bac_N"/>
</dbReference>
<dbReference type="PATRIC" id="fig|59561.3.peg.1333"/>
<dbReference type="Gene3D" id="2.60.120.260">
    <property type="entry name" value="Galactose-binding domain-like"/>
    <property type="match status" value="1"/>
</dbReference>
<dbReference type="InterPro" id="IPR028994">
    <property type="entry name" value="Integrin_alpha_N"/>
</dbReference>
<dbReference type="SUPFAM" id="SSF49785">
    <property type="entry name" value="Galactose-binding domain-like"/>
    <property type="match status" value="1"/>
</dbReference>
<dbReference type="SUPFAM" id="SSF69318">
    <property type="entry name" value="Integrin alpha N-terminal domain"/>
    <property type="match status" value="1"/>
</dbReference>
<evidence type="ECO:0000256" key="6">
    <source>
        <dbReference type="PIRSR" id="PIRSR625705-1"/>
    </source>
</evidence>
<evidence type="ECO:0000256" key="1">
    <source>
        <dbReference type="ARBA" id="ARBA00001231"/>
    </source>
</evidence>
<dbReference type="GO" id="GO:0005975">
    <property type="term" value="P:carbohydrate metabolic process"/>
    <property type="evidence" value="ECO:0007669"/>
    <property type="project" value="InterPro"/>
</dbReference>
<feature type="region of interest" description="Disordered" evidence="7">
    <location>
        <begin position="818"/>
        <end position="856"/>
    </location>
</feature>
<dbReference type="SUPFAM" id="SSF51445">
    <property type="entry name" value="(Trans)glycosidases"/>
    <property type="match status" value="1"/>
</dbReference>
<feature type="domain" description="F5/8 type C" evidence="9">
    <location>
        <begin position="38"/>
        <end position="176"/>
    </location>
</feature>
<dbReference type="GO" id="GO:0016020">
    <property type="term" value="C:membrane"/>
    <property type="evidence" value="ECO:0007669"/>
    <property type="project" value="TreeGrafter"/>
</dbReference>
<keyword evidence="8" id="KW-0732">Signal</keyword>
<dbReference type="PRINTS" id="PR00738">
    <property type="entry name" value="GLHYDRLASE20"/>
</dbReference>
<feature type="active site" description="Proton donor" evidence="6">
    <location>
        <position position="517"/>
    </location>
</feature>
<evidence type="ECO:0000256" key="5">
    <source>
        <dbReference type="ARBA" id="ARBA00023295"/>
    </source>
</evidence>
<evidence type="ECO:0000256" key="2">
    <source>
        <dbReference type="ARBA" id="ARBA00006285"/>
    </source>
</evidence>
<comment type="similarity">
    <text evidence="2">Belongs to the glycosyl hydrolase 20 family.</text>
</comment>
<dbReference type="STRING" id="59561.AQZ59_01339"/>
<dbReference type="InterPro" id="IPR029018">
    <property type="entry name" value="Hex-like_dom2"/>
</dbReference>
<dbReference type="PROSITE" id="PS50022">
    <property type="entry name" value="FA58C_3"/>
    <property type="match status" value="1"/>
</dbReference>
<accession>A0A0W1KJM3</accession>
<dbReference type="AlphaFoldDB" id="A0A0W1KJM3"/>
<protein>
    <recommendedName>
        <fullName evidence="3">beta-N-acetylhexosaminidase</fullName>
        <ecNumber evidence="3">3.2.1.52</ecNumber>
    </recommendedName>
</protein>
<dbReference type="PANTHER" id="PTHR22600:SF57">
    <property type="entry name" value="BETA-N-ACETYLHEXOSAMINIDASE"/>
    <property type="match status" value="1"/>
</dbReference>
<dbReference type="RefSeq" id="WP_062613884.1">
    <property type="nucleotide sequence ID" value="NZ_LNIZ01000006.1"/>
</dbReference>
<dbReference type="Pfam" id="PF00754">
    <property type="entry name" value="F5_F8_type_C"/>
    <property type="match status" value="1"/>
</dbReference>
<dbReference type="GO" id="GO:0004563">
    <property type="term" value="F:beta-N-acetylhexosaminidase activity"/>
    <property type="evidence" value="ECO:0007669"/>
    <property type="project" value="UniProtKB-EC"/>
</dbReference>
<name>A0A0W1KJM3_9ACTO</name>
<reference evidence="10 11" key="1">
    <citation type="submission" date="2015-11" db="EMBL/GenBank/DDBJ databases">
        <title>Draft Genome Sequence of the Type Strain Trueperella bernardiae LCDC 89-0504T, Isolated from Blood Culture.</title>
        <authorList>
            <person name="Bernier A.-M."/>
            <person name="Bernard K."/>
        </authorList>
    </citation>
    <scope>NUCLEOTIDE SEQUENCE [LARGE SCALE GENOMIC DNA]</scope>
    <source>
        <strain evidence="10 11">LCDC 89-0504</strain>
    </source>
</reference>
<dbReference type="Gene3D" id="3.30.379.10">
    <property type="entry name" value="Chitobiase/beta-hexosaminidase domain 2-like"/>
    <property type="match status" value="1"/>
</dbReference>
<dbReference type="OrthoDB" id="9763537at2"/>
<proteinExistence type="inferred from homology"/>